<keyword evidence="2" id="KW-0812">Transmembrane</keyword>
<accession>A0ABN7T541</accession>
<feature type="region of interest" description="Disordered" evidence="1">
    <location>
        <begin position="1"/>
        <end position="21"/>
    </location>
</feature>
<evidence type="ECO:0000313" key="4">
    <source>
        <dbReference type="Proteomes" id="UP001158576"/>
    </source>
</evidence>
<organism evidence="3 4">
    <name type="scientific">Oikopleura dioica</name>
    <name type="common">Tunicate</name>
    <dbReference type="NCBI Taxonomy" id="34765"/>
    <lineage>
        <taxon>Eukaryota</taxon>
        <taxon>Metazoa</taxon>
        <taxon>Chordata</taxon>
        <taxon>Tunicata</taxon>
        <taxon>Appendicularia</taxon>
        <taxon>Copelata</taxon>
        <taxon>Oikopleuridae</taxon>
        <taxon>Oikopleura</taxon>
    </lineage>
</organism>
<feature type="compositionally biased region" description="Polar residues" evidence="1">
    <location>
        <begin position="146"/>
        <end position="161"/>
    </location>
</feature>
<dbReference type="Proteomes" id="UP001158576">
    <property type="component" value="Chromosome 2"/>
</dbReference>
<feature type="region of interest" description="Disordered" evidence="1">
    <location>
        <begin position="88"/>
        <end position="118"/>
    </location>
</feature>
<dbReference type="EMBL" id="OU015567">
    <property type="protein sequence ID" value="CAG5110768.1"/>
    <property type="molecule type" value="Genomic_DNA"/>
</dbReference>
<name>A0ABN7T541_OIKDI</name>
<reference evidence="3 4" key="1">
    <citation type="submission" date="2021-04" db="EMBL/GenBank/DDBJ databases">
        <authorList>
            <person name="Bliznina A."/>
        </authorList>
    </citation>
    <scope>NUCLEOTIDE SEQUENCE [LARGE SCALE GENOMIC DNA]</scope>
</reference>
<feature type="transmembrane region" description="Helical" evidence="2">
    <location>
        <begin position="351"/>
        <end position="370"/>
    </location>
</feature>
<feature type="region of interest" description="Disordered" evidence="1">
    <location>
        <begin position="132"/>
        <end position="236"/>
    </location>
</feature>
<keyword evidence="2" id="KW-0472">Membrane</keyword>
<sequence length="375" mass="42723">MNRQWRARERSQMEDKAPLALEDLQTEKRDSNWENIELEDFEYSRRRMISIQWTCDERTGDEVFENTRLLPSEHIYLWNSLVREKKKSSISRVPPTLSRSSSNSSSGIESDSDSTGLGEMEGMSIAQRIQKLGGAPAVERKVPKTARTNLDRNSSGFSEMQKSSSLKKMPPPPPPQSSKPKSPSTSYQSHPVFSNSQPSSRPKAPAKPKRTKSNRNSTIQQSQESPDSPECPSALETRKMNIQVKLEDVVYTELMRNDGDEENVYDTVYNEDNRSQTRNPNSSLNRSIRPSFPPPPPYEAIVKMNNSSLNSYPHELIHTSIDIPEKRERSKSSCLPLIPPQTKLWWRNFKMIAILIVTLICVIVILVLTFTTNKV</sequence>
<keyword evidence="4" id="KW-1185">Reference proteome</keyword>
<feature type="region of interest" description="Disordered" evidence="1">
    <location>
        <begin position="269"/>
        <end position="291"/>
    </location>
</feature>
<feature type="compositionally biased region" description="Polar residues" evidence="1">
    <location>
        <begin position="214"/>
        <end position="226"/>
    </location>
</feature>
<evidence type="ECO:0000256" key="1">
    <source>
        <dbReference type="SAM" id="MobiDB-lite"/>
    </source>
</evidence>
<proteinExistence type="predicted"/>
<feature type="compositionally biased region" description="Low complexity" evidence="1">
    <location>
        <begin position="98"/>
        <end position="109"/>
    </location>
</feature>
<evidence type="ECO:0000256" key="2">
    <source>
        <dbReference type="SAM" id="Phobius"/>
    </source>
</evidence>
<feature type="compositionally biased region" description="Basic and acidic residues" evidence="1">
    <location>
        <begin position="1"/>
        <end position="17"/>
    </location>
</feature>
<gene>
    <name evidence="3" type="ORF">OKIOD_LOCUS13900</name>
</gene>
<keyword evidence="2" id="KW-1133">Transmembrane helix</keyword>
<protein>
    <submittedName>
        <fullName evidence="3">Oidioi.mRNA.OKI2018_I69.chr2.g5135.t1.cds</fullName>
    </submittedName>
</protein>
<evidence type="ECO:0000313" key="3">
    <source>
        <dbReference type="EMBL" id="CAG5110768.1"/>
    </source>
</evidence>
<feature type="compositionally biased region" description="Basic residues" evidence="1">
    <location>
        <begin position="204"/>
        <end position="213"/>
    </location>
</feature>
<feature type="compositionally biased region" description="Polar residues" evidence="1">
    <location>
        <begin position="276"/>
        <end position="288"/>
    </location>
</feature>